<gene>
    <name evidence="1" type="ORF">SLS55_007526</name>
</gene>
<dbReference type="Proteomes" id="UP001430584">
    <property type="component" value="Unassembled WGS sequence"/>
</dbReference>
<comment type="caution">
    <text evidence="1">The sequence shown here is derived from an EMBL/GenBank/DDBJ whole genome shotgun (WGS) entry which is preliminary data.</text>
</comment>
<name>A0ABR3CCG6_9PEZI</name>
<dbReference type="EMBL" id="JAJVCZ030000007">
    <property type="protein sequence ID" value="KAL0258350.1"/>
    <property type="molecule type" value="Genomic_DNA"/>
</dbReference>
<proteinExistence type="predicted"/>
<evidence type="ECO:0000313" key="1">
    <source>
        <dbReference type="EMBL" id="KAL0258350.1"/>
    </source>
</evidence>
<dbReference type="RefSeq" id="XP_066631379.1">
    <property type="nucleotide sequence ID" value="XM_066778942.1"/>
</dbReference>
<evidence type="ECO:0000313" key="2">
    <source>
        <dbReference type="Proteomes" id="UP001430584"/>
    </source>
</evidence>
<protein>
    <submittedName>
        <fullName evidence="1">Uncharacterized protein</fullName>
    </submittedName>
</protein>
<sequence>MLKESFADWDSVGNLAHVHFASNMFSLPLKTKENPRGILTEHEMYMALAVIFCCIFFDLEPAKSFPLHRAAYAVSNGLGKLIEANVKAASSTSWISGITDSFRENSNYLKEYGVHMVRRLLDSGLSTEDVVYSQVLPVATAMVPNQSQVVKRIPPPLHSLEFLEL</sequence>
<organism evidence="1 2">
    <name type="scientific">Diplodia seriata</name>
    <dbReference type="NCBI Taxonomy" id="420778"/>
    <lineage>
        <taxon>Eukaryota</taxon>
        <taxon>Fungi</taxon>
        <taxon>Dikarya</taxon>
        <taxon>Ascomycota</taxon>
        <taxon>Pezizomycotina</taxon>
        <taxon>Dothideomycetes</taxon>
        <taxon>Dothideomycetes incertae sedis</taxon>
        <taxon>Botryosphaeriales</taxon>
        <taxon>Botryosphaeriaceae</taxon>
        <taxon>Diplodia</taxon>
    </lineage>
</organism>
<keyword evidence="2" id="KW-1185">Reference proteome</keyword>
<reference evidence="1 2" key="1">
    <citation type="submission" date="2024-02" db="EMBL/GenBank/DDBJ databases">
        <title>De novo assembly and annotation of 12 fungi associated with fruit tree decline syndrome in Ontario, Canada.</title>
        <authorList>
            <person name="Sulman M."/>
            <person name="Ellouze W."/>
            <person name="Ilyukhin E."/>
        </authorList>
    </citation>
    <scope>NUCLEOTIDE SEQUENCE [LARGE SCALE GENOMIC DNA]</scope>
    <source>
        <strain evidence="1 2">FDS-637</strain>
    </source>
</reference>
<dbReference type="GeneID" id="92011611"/>
<accession>A0ABR3CCG6</accession>